<gene>
    <name evidence="2" type="ORF">LCGC14_0030360</name>
</gene>
<name>A0A0F9WB10_9ZZZZ</name>
<evidence type="ECO:0000256" key="1">
    <source>
        <dbReference type="SAM" id="MobiDB-lite"/>
    </source>
</evidence>
<accession>A0A0F9WB10</accession>
<comment type="caution">
    <text evidence="2">The sequence shown here is derived from an EMBL/GenBank/DDBJ whole genome shotgun (WGS) entry which is preliminary data.</text>
</comment>
<reference evidence="2" key="1">
    <citation type="journal article" date="2015" name="Nature">
        <title>Complex archaea that bridge the gap between prokaryotes and eukaryotes.</title>
        <authorList>
            <person name="Spang A."/>
            <person name="Saw J.H."/>
            <person name="Jorgensen S.L."/>
            <person name="Zaremba-Niedzwiedzka K."/>
            <person name="Martijn J."/>
            <person name="Lind A.E."/>
            <person name="van Eijk R."/>
            <person name="Schleper C."/>
            <person name="Guy L."/>
            <person name="Ettema T.J."/>
        </authorList>
    </citation>
    <scope>NUCLEOTIDE SEQUENCE</scope>
</reference>
<evidence type="ECO:0000313" key="2">
    <source>
        <dbReference type="EMBL" id="KKO09543.1"/>
    </source>
</evidence>
<sequence>MAKPNYQYDKKQRELKKSKQQEEKRLEKQARKDSLDKTDNNGEDQQPV</sequence>
<organism evidence="2">
    <name type="scientific">marine sediment metagenome</name>
    <dbReference type="NCBI Taxonomy" id="412755"/>
    <lineage>
        <taxon>unclassified sequences</taxon>
        <taxon>metagenomes</taxon>
        <taxon>ecological metagenomes</taxon>
    </lineage>
</organism>
<proteinExistence type="predicted"/>
<protein>
    <submittedName>
        <fullName evidence="2">Uncharacterized protein</fullName>
    </submittedName>
</protein>
<feature type="compositionally biased region" description="Basic and acidic residues" evidence="1">
    <location>
        <begin position="8"/>
        <end position="40"/>
    </location>
</feature>
<feature type="region of interest" description="Disordered" evidence="1">
    <location>
        <begin position="1"/>
        <end position="48"/>
    </location>
</feature>
<dbReference type="AlphaFoldDB" id="A0A0F9WB10"/>
<dbReference type="EMBL" id="LAZR01000006">
    <property type="protein sequence ID" value="KKO09543.1"/>
    <property type="molecule type" value="Genomic_DNA"/>
</dbReference>